<protein>
    <submittedName>
        <fullName evidence="2">Uncharacterized protein</fullName>
    </submittedName>
</protein>
<feature type="region of interest" description="Disordered" evidence="1">
    <location>
        <begin position="21"/>
        <end position="85"/>
    </location>
</feature>
<feature type="region of interest" description="Disordered" evidence="1">
    <location>
        <begin position="237"/>
        <end position="291"/>
    </location>
</feature>
<comment type="caution">
    <text evidence="2">The sequence shown here is derived from an EMBL/GenBank/DDBJ whole genome shotgun (WGS) entry which is preliminary data.</text>
</comment>
<dbReference type="EMBL" id="JARIHO010000051">
    <property type="protein sequence ID" value="KAJ7321247.1"/>
    <property type="molecule type" value="Genomic_DNA"/>
</dbReference>
<feature type="compositionally biased region" description="Acidic residues" evidence="1">
    <location>
        <begin position="75"/>
        <end position="85"/>
    </location>
</feature>
<evidence type="ECO:0000313" key="3">
    <source>
        <dbReference type="Proteomes" id="UP001218218"/>
    </source>
</evidence>
<dbReference type="PANTHER" id="PTHR35871">
    <property type="entry name" value="EXPRESSED PROTEIN"/>
    <property type="match status" value="1"/>
</dbReference>
<evidence type="ECO:0000256" key="1">
    <source>
        <dbReference type="SAM" id="MobiDB-lite"/>
    </source>
</evidence>
<evidence type="ECO:0000313" key="2">
    <source>
        <dbReference type="EMBL" id="KAJ7321247.1"/>
    </source>
</evidence>
<dbReference type="Proteomes" id="UP001218218">
    <property type="component" value="Unassembled WGS sequence"/>
</dbReference>
<proteinExistence type="predicted"/>
<gene>
    <name evidence="2" type="ORF">DFH08DRAFT_818613</name>
</gene>
<dbReference type="AlphaFoldDB" id="A0AAD7EFU7"/>
<sequence>MVPAYLKAQAALARAARQATIFSSSDPDSSESDNCHWDGTEGDKVPQFFEPFIHHGVPDPGSDTEWQCEDGPLPSDDESSESDEDLVGQNLLRSFALAGNNDDASIATAYEAIIEYKSKKDWKAAEKKLNDPYTGGSERTQRRKDKKLRDKEELDMISRDSASAAAFKKMFVVLPRTVISNTPVVSVPDSAVPATTPAHTSLPVREIVSPAPQINATAVSAPAGEIFTGYISDICSGESGDSGKEDPGEAPGVGNTDESIPVQDAETLTSPPSTGSAEEPRYHRVQPVPPLRRTKFAVPQAEHRRIHTAQAAAARANILASALTAIDKVIASKKTVFHAGNASLQSYRARSIQSHLCMVVKNQKLWKLASEAAAEAQGFATKWGGRMVRKWTRNWISDRVIPESKIGKHGKSYSLYDDPIIHAELRSYVRSEKWAMDPEKLVEFSQQKMVPAAADKYLRKITEEEMPAGLKKYMEVELFPRISFKVGRGVSLRTARRLLQREGFLYTEHKKGLYYDGHERPDVVDDRQNRFLPAMAGHRYRLVEYKVGNVEVELDKMYDGKYVLRRLVLAPHDEMTAQCNDGPTKSWVLEGEQPLRKKGVGRGLHRSDVICSTVGYITDAGEELEYGKSYEGYWDGTKFMLKNKIIPAFKAAHGPGYQMLLMVDHSQGH</sequence>
<accession>A0AAD7EFU7</accession>
<feature type="region of interest" description="Disordered" evidence="1">
    <location>
        <begin position="129"/>
        <end position="152"/>
    </location>
</feature>
<reference evidence="2" key="1">
    <citation type="submission" date="2023-03" db="EMBL/GenBank/DDBJ databases">
        <title>Massive genome expansion in bonnet fungi (Mycena s.s.) driven by repeated elements and novel gene families across ecological guilds.</title>
        <authorList>
            <consortium name="Lawrence Berkeley National Laboratory"/>
            <person name="Harder C.B."/>
            <person name="Miyauchi S."/>
            <person name="Viragh M."/>
            <person name="Kuo A."/>
            <person name="Thoen E."/>
            <person name="Andreopoulos B."/>
            <person name="Lu D."/>
            <person name="Skrede I."/>
            <person name="Drula E."/>
            <person name="Henrissat B."/>
            <person name="Morin E."/>
            <person name="Kohler A."/>
            <person name="Barry K."/>
            <person name="LaButti K."/>
            <person name="Morin E."/>
            <person name="Salamov A."/>
            <person name="Lipzen A."/>
            <person name="Mereny Z."/>
            <person name="Hegedus B."/>
            <person name="Baldrian P."/>
            <person name="Stursova M."/>
            <person name="Weitz H."/>
            <person name="Taylor A."/>
            <person name="Grigoriev I.V."/>
            <person name="Nagy L.G."/>
            <person name="Martin F."/>
            <person name="Kauserud H."/>
        </authorList>
    </citation>
    <scope>NUCLEOTIDE SEQUENCE</scope>
    <source>
        <strain evidence="2">CBHHK002</strain>
    </source>
</reference>
<feature type="compositionally biased region" description="Polar residues" evidence="1">
    <location>
        <begin position="266"/>
        <end position="276"/>
    </location>
</feature>
<feature type="compositionally biased region" description="Basic and acidic residues" evidence="1">
    <location>
        <begin position="33"/>
        <end position="44"/>
    </location>
</feature>
<dbReference type="PANTHER" id="PTHR35871:SF1">
    <property type="entry name" value="CXC1-LIKE CYSTEINE CLUSTER ASSOCIATED WITH KDZ TRANSPOSASES DOMAIN-CONTAINING PROTEIN"/>
    <property type="match status" value="1"/>
</dbReference>
<name>A0AAD7EFU7_9AGAR</name>
<keyword evidence="3" id="KW-1185">Reference proteome</keyword>
<organism evidence="2 3">
    <name type="scientific">Mycena albidolilacea</name>
    <dbReference type="NCBI Taxonomy" id="1033008"/>
    <lineage>
        <taxon>Eukaryota</taxon>
        <taxon>Fungi</taxon>
        <taxon>Dikarya</taxon>
        <taxon>Basidiomycota</taxon>
        <taxon>Agaricomycotina</taxon>
        <taxon>Agaricomycetes</taxon>
        <taxon>Agaricomycetidae</taxon>
        <taxon>Agaricales</taxon>
        <taxon>Marasmiineae</taxon>
        <taxon>Mycenaceae</taxon>
        <taxon>Mycena</taxon>
    </lineage>
</organism>